<evidence type="ECO:0000313" key="1">
    <source>
        <dbReference type="EMBL" id="QIG78009.1"/>
    </source>
</evidence>
<dbReference type="Proteomes" id="UP000501444">
    <property type="component" value="Segment"/>
</dbReference>
<keyword evidence="2" id="KW-1185">Reference proteome</keyword>
<accession>A0A6G6XZC7</accession>
<reference evidence="1 2" key="1">
    <citation type="submission" date="2020-01" db="EMBL/GenBank/DDBJ databases">
        <title>Honey bees harbor a diverse gut virome engaging in nested strain-level interactions with the microbiota.</title>
        <authorList>
            <person name="Bonilla-Rosso G."/>
            <person name="Steiner T."/>
            <person name="Wichmann F."/>
            <person name="Bexkens E."/>
            <person name="Engel P."/>
        </authorList>
    </citation>
    <scope>NUCLEOTIDE SEQUENCE [LARGE SCALE GENOMIC DNA]</scope>
</reference>
<dbReference type="EMBL" id="MT006233">
    <property type="protein sequence ID" value="QIG78009.1"/>
    <property type="molecule type" value="Genomic_DNA"/>
</dbReference>
<sequence>MSSVIVEDTDKLNDALKLAGRIAHSWDAHVDVMFEHEYMAMVVTRDITRLWIKVPYIGSILTVYYPVSGYMNRCDIGHEDDMGEFFTTVESSDKEQLFWDMEHWFKDRLC</sequence>
<organism evidence="1 2">
    <name type="scientific">Bifidobacterium phage BadAztec1</name>
    <dbReference type="NCBI Taxonomy" id="2713243"/>
    <lineage>
        <taxon>Viruses</taxon>
        <taxon>Duplodnaviria</taxon>
        <taxon>Heunggongvirae</taxon>
        <taxon>Uroviricota</taxon>
        <taxon>Caudoviricetes</taxon>
        <taxon>Badaztecvirus</taxon>
        <taxon>Badaztecvirus badaztec1</taxon>
    </lineage>
</organism>
<protein>
    <submittedName>
        <fullName evidence="1">Uncharacterized protein</fullName>
    </submittedName>
</protein>
<proteinExistence type="predicted"/>
<evidence type="ECO:0000313" key="2">
    <source>
        <dbReference type="Proteomes" id="UP000501444"/>
    </source>
</evidence>
<gene>
    <name evidence="1" type="ORF">BAAZ0010002c01_00001</name>
</gene>
<name>A0A6G6XZC7_9CAUD</name>